<protein>
    <submittedName>
        <fullName evidence="8">Protein kinase</fullName>
    </submittedName>
</protein>
<feature type="domain" description="Protein kinase" evidence="7">
    <location>
        <begin position="14"/>
        <end position="302"/>
    </location>
</feature>
<keyword evidence="6" id="KW-0812">Transmembrane</keyword>
<sequence length="590" mass="65903">MILPKGYCLQSGKYCLTEVIGQGGFGITYSGVWNTEVKGELGAVKTAVPICIKEYFFKDYCFRDPATMQVRVHSETGRRLFDKFRERQIQEARILSEVHHPYIVNVLEVFEENNTAYIAMERITGRSLKSLLEDEGQLTEPCALKYIDQIGRALEFVHAKNILHLDIKPGNILIDEHDDARLIDFGVSKRYDIDNQETSTTTLTLSKGFAAIEQYDSDGLTGFSPRPDIYSLGATLYNLLTGCVPPESILRVTKPLTEPSRLNANITPRTEHAILRAMQVNPADRYASVREMLDDLDIPPYPERKDQPVAATGQTTQRAPLTNDDEQTQLLIADVEETALLTPAEQPTPTRRRKGKRRVLIPLLIGLSVLIGWAASYLIGGSKPAPTNEPTANLLLQSDAGSDRSPFDPPTVAPSSAADKQAEKHQSEEKKTDKKTEEKKSDKAETTTRDDASSETSNARYVALVTSGKMKMERGAYADAKRDFASAKEIKVTEEVIRLSLACDDRIEEDNVRARKALYEQGMPFGSYTIVRKKQNGRYGAIDAQGIERIRCIYLSVGRSENGRAFEREDHLYDIYNANGTMVARGLTTY</sequence>
<keyword evidence="6" id="KW-1133">Transmembrane helix</keyword>
<dbReference type="Gene3D" id="1.10.510.10">
    <property type="entry name" value="Transferase(Phosphotransferase) domain 1"/>
    <property type="match status" value="1"/>
</dbReference>
<evidence type="ECO:0000313" key="9">
    <source>
        <dbReference type="Proteomes" id="UP000018837"/>
    </source>
</evidence>
<dbReference type="PROSITE" id="PS50011">
    <property type="entry name" value="PROTEIN_KINASE_DOM"/>
    <property type="match status" value="1"/>
</dbReference>
<dbReference type="Proteomes" id="UP000018837">
    <property type="component" value="Unassembled WGS sequence"/>
</dbReference>
<reference evidence="8 9" key="1">
    <citation type="submission" date="2013-11" db="EMBL/GenBank/DDBJ databases">
        <title>Single cell genomics of uncultured Tannerella BU063 (oral taxon 286).</title>
        <authorList>
            <person name="Beall C.J."/>
            <person name="Campbell A.G."/>
            <person name="Griffen A.L."/>
            <person name="Podar M."/>
            <person name="Leys E.J."/>
        </authorList>
    </citation>
    <scope>NUCLEOTIDE SEQUENCE [LARGE SCALE GENOMIC DNA]</scope>
    <source>
        <strain evidence="8">Cell 2</strain>
    </source>
</reference>
<keyword evidence="6" id="KW-0472">Membrane</keyword>
<proteinExistence type="predicted"/>
<feature type="compositionally biased region" description="Basic and acidic residues" evidence="5">
    <location>
        <begin position="420"/>
        <end position="452"/>
    </location>
</feature>
<dbReference type="AlphaFoldDB" id="W2C0J9"/>
<comment type="caution">
    <text evidence="8">The sequence shown here is derived from an EMBL/GenBank/DDBJ whole genome shotgun (WGS) entry which is preliminary data.</text>
</comment>
<keyword evidence="3 8" id="KW-0418">Kinase</keyword>
<evidence type="ECO:0000256" key="5">
    <source>
        <dbReference type="SAM" id="MobiDB-lite"/>
    </source>
</evidence>
<dbReference type="CDD" id="cd14014">
    <property type="entry name" value="STKc_PknB_like"/>
    <property type="match status" value="1"/>
</dbReference>
<dbReference type="PANTHER" id="PTHR43289:SF6">
    <property type="entry name" value="SERINE_THREONINE-PROTEIN KINASE NEKL-3"/>
    <property type="match status" value="1"/>
</dbReference>
<dbReference type="GO" id="GO:0004674">
    <property type="term" value="F:protein serine/threonine kinase activity"/>
    <property type="evidence" value="ECO:0007669"/>
    <property type="project" value="TreeGrafter"/>
</dbReference>
<dbReference type="Pfam" id="PF00069">
    <property type="entry name" value="Pkinase"/>
    <property type="match status" value="1"/>
</dbReference>
<feature type="region of interest" description="Disordered" evidence="5">
    <location>
        <begin position="296"/>
        <end position="325"/>
    </location>
</feature>
<accession>W2C0J9</accession>
<evidence type="ECO:0000256" key="1">
    <source>
        <dbReference type="ARBA" id="ARBA00022679"/>
    </source>
</evidence>
<gene>
    <name evidence="8" type="ORF">N425_13645</name>
</gene>
<dbReference type="InterPro" id="IPR008271">
    <property type="entry name" value="Ser/Thr_kinase_AS"/>
</dbReference>
<name>W2C0J9_9BACT</name>
<keyword evidence="1" id="KW-0808">Transferase</keyword>
<dbReference type="GO" id="GO:0005524">
    <property type="term" value="F:ATP binding"/>
    <property type="evidence" value="ECO:0007669"/>
    <property type="project" value="UniProtKB-KW"/>
</dbReference>
<dbReference type="SUPFAM" id="SSF56112">
    <property type="entry name" value="Protein kinase-like (PK-like)"/>
    <property type="match status" value="1"/>
</dbReference>
<dbReference type="SMART" id="SM00220">
    <property type="entry name" value="S_TKc"/>
    <property type="match status" value="1"/>
</dbReference>
<evidence type="ECO:0000259" key="7">
    <source>
        <dbReference type="PROSITE" id="PS50011"/>
    </source>
</evidence>
<evidence type="ECO:0000313" key="8">
    <source>
        <dbReference type="EMBL" id="ETK00690.1"/>
    </source>
</evidence>
<dbReference type="InterPro" id="IPR011009">
    <property type="entry name" value="Kinase-like_dom_sf"/>
</dbReference>
<evidence type="ECO:0000256" key="4">
    <source>
        <dbReference type="ARBA" id="ARBA00022840"/>
    </source>
</evidence>
<dbReference type="PROSITE" id="PS00108">
    <property type="entry name" value="PROTEIN_KINASE_ST"/>
    <property type="match status" value="1"/>
</dbReference>
<evidence type="ECO:0000256" key="6">
    <source>
        <dbReference type="SAM" id="Phobius"/>
    </source>
</evidence>
<keyword evidence="4" id="KW-0067">ATP-binding</keyword>
<keyword evidence="2" id="KW-0547">Nucleotide-binding</keyword>
<evidence type="ECO:0000256" key="3">
    <source>
        <dbReference type="ARBA" id="ARBA00022777"/>
    </source>
</evidence>
<organism evidence="8 9">
    <name type="scientific">Tannerella sp. oral taxon BU063 isolate Cell 2</name>
    <dbReference type="NCBI Taxonomy" id="1411148"/>
    <lineage>
        <taxon>Bacteria</taxon>
        <taxon>Pseudomonadati</taxon>
        <taxon>Bacteroidota</taxon>
        <taxon>Bacteroidia</taxon>
        <taxon>Bacteroidales</taxon>
        <taxon>Tannerellaceae</taxon>
        <taxon>Tannerella</taxon>
    </lineage>
</organism>
<feature type="compositionally biased region" description="Polar residues" evidence="5">
    <location>
        <begin position="389"/>
        <end position="400"/>
    </location>
</feature>
<evidence type="ECO:0000256" key="2">
    <source>
        <dbReference type="ARBA" id="ARBA00022741"/>
    </source>
</evidence>
<dbReference type="PANTHER" id="PTHR43289">
    <property type="entry name" value="MITOGEN-ACTIVATED PROTEIN KINASE KINASE KINASE 20-RELATED"/>
    <property type="match status" value="1"/>
</dbReference>
<dbReference type="EMBL" id="AYUF01000496">
    <property type="protein sequence ID" value="ETK00690.1"/>
    <property type="molecule type" value="Genomic_DNA"/>
</dbReference>
<dbReference type="InterPro" id="IPR000719">
    <property type="entry name" value="Prot_kinase_dom"/>
</dbReference>
<dbReference type="PATRIC" id="fig|1411148.3.peg.2291"/>
<feature type="transmembrane region" description="Helical" evidence="6">
    <location>
        <begin position="359"/>
        <end position="379"/>
    </location>
</feature>
<feature type="region of interest" description="Disordered" evidence="5">
    <location>
        <begin position="389"/>
        <end position="456"/>
    </location>
</feature>